<dbReference type="EMBL" id="PSZO01000001">
    <property type="protein sequence ID" value="TCG12048.1"/>
    <property type="molecule type" value="Genomic_DNA"/>
</dbReference>
<feature type="transmembrane region" description="Helical" evidence="7">
    <location>
        <begin position="30"/>
        <end position="53"/>
    </location>
</feature>
<gene>
    <name evidence="9" type="ORF">C4B24_00385</name>
</gene>
<dbReference type="Gene3D" id="1.10.3720.10">
    <property type="entry name" value="MetI-like"/>
    <property type="match status" value="1"/>
</dbReference>
<evidence type="ECO:0000256" key="5">
    <source>
        <dbReference type="ARBA" id="ARBA00022989"/>
    </source>
</evidence>
<keyword evidence="6 7" id="KW-0472">Membrane</keyword>
<feature type="transmembrane region" description="Helical" evidence="7">
    <location>
        <begin position="95"/>
        <end position="117"/>
    </location>
</feature>
<keyword evidence="3" id="KW-1003">Cell membrane</keyword>
<protein>
    <submittedName>
        <fullName evidence="9">ABC transporter permease</fullName>
    </submittedName>
</protein>
<dbReference type="AlphaFoldDB" id="A0A4R0XU37"/>
<dbReference type="PANTHER" id="PTHR30193">
    <property type="entry name" value="ABC TRANSPORTER PERMEASE PROTEIN"/>
    <property type="match status" value="1"/>
</dbReference>
<sequence length="327" mass="35908">MFWTWIIKKGSKTRANDLSFVNKRTPFWKAFLLLSPALAIVISFIIVPFIFAVQNGFLFAPDKHDLSVLTFGTKNFTDIFADPNFIKAIKNSMGYAAFAVPTTIFASIIISASIAHISGKKTRGIIQTLFFLPYVTSAVAISIAFAYLFDFDRGLINVIIGKKIPWLTDPQGNSAMKAMIIYGIWRGLAFQILIFTTAMLTVDKTLYKAASIDGAGPIKQLFRITLPAINRTTNFIITMAIIGALKVFPLALFQNNPTDAMTYGGSTLMLYVYNLVKIGEPYMAGAASVLLVAISIVFSAIVKQGMNIIVKLCLKAGERNVSNKIKA</sequence>
<evidence type="ECO:0000313" key="9">
    <source>
        <dbReference type="EMBL" id="TCG12048.1"/>
    </source>
</evidence>
<comment type="similarity">
    <text evidence="7">Belongs to the binding-protein-dependent transport system permease family.</text>
</comment>
<dbReference type="RefSeq" id="WP_131598251.1">
    <property type="nucleotide sequence ID" value="NZ_CBDBYK010000003.1"/>
</dbReference>
<accession>A0A4R0XU37</accession>
<name>A0A4R0XU37_9MOLU</name>
<dbReference type="CDD" id="cd06261">
    <property type="entry name" value="TM_PBP2"/>
    <property type="match status" value="1"/>
</dbReference>
<dbReference type="Pfam" id="PF00528">
    <property type="entry name" value="BPD_transp_1"/>
    <property type="match status" value="1"/>
</dbReference>
<dbReference type="PROSITE" id="PS50928">
    <property type="entry name" value="ABC_TM1"/>
    <property type="match status" value="1"/>
</dbReference>
<evidence type="ECO:0000256" key="7">
    <source>
        <dbReference type="RuleBase" id="RU363032"/>
    </source>
</evidence>
<dbReference type="OrthoDB" id="42615at2"/>
<feature type="transmembrane region" description="Helical" evidence="7">
    <location>
        <begin position="129"/>
        <end position="149"/>
    </location>
</feature>
<feature type="transmembrane region" description="Helical" evidence="7">
    <location>
        <begin position="282"/>
        <end position="302"/>
    </location>
</feature>
<evidence type="ECO:0000256" key="2">
    <source>
        <dbReference type="ARBA" id="ARBA00022448"/>
    </source>
</evidence>
<dbReference type="SUPFAM" id="SSF161098">
    <property type="entry name" value="MetI-like"/>
    <property type="match status" value="1"/>
</dbReference>
<feature type="transmembrane region" description="Helical" evidence="7">
    <location>
        <begin position="233"/>
        <end position="253"/>
    </location>
</feature>
<keyword evidence="5 7" id="KW-1133">Transmembrane helix</keyword>
<dbReference type="GO" id="GO:0005886">
    <property type="term" value="C:plasma membrane"/>
    <property type="evidence" value="ECO:0007669"/>
    <property type="project" value="UniProtKB-SubCell"/>
</dbReference>
<comment type="caution">
    <text evidence="9">The sequence shown here is derived from an EMBL/GenBank/DDBJ whole genome shotgun (WGS) entry which is preliminary data.</text>
</comment>
<evidence type="ECO:0000256" key="3">
    <source>
        <dbReference type="ARBA" id="ARBA00022475"/>
    </source>
</evidence>
<comment type="subcellular location">
    <subcellularLocation>
        <location evidence="1 7">Cell membrane</location>
        <topology evidence="1 7">Multi-pass membrane protein</topology>
    </subcellularLocation>
</comment>
<dbReference type="Proteomes" id="UP000294192">
    <property type="component" value="Unassembled WGS sequence"/>
</dbReference>
<keyword evidence="4 7" id="KW-0812">Transmembrane</keyword>
<proteinExistence type="inferred from homology"/>
<dbReference type="PANTHER" id="PTHR30193:SF37">
    <property type="entry name" value="INNER MEMBRANE ABC TRANSPORTER PERMEASE PROTEIN YCJO"/>
    <property type="match status" value="1"/>
</dbReference>
<keyword evidence="10" id="KW-1185">Reference proteome</keyword>
<dbReference type="InterPro" id="IPR051393">
    <property type="entry name" value="ABC_transporter_permease"/>
</dbReference>
<evidence type="ECO:0000313" key="10">
    <source>
        <dbReference type="Proteomes" id="UP000294192"/>
    </source>
</evidence>
<evidence type="ECO:0000259" key="8">
    <source>
        <dbReference type="PROSITE" id="PS50928"/>
    </source>
</evidence>
<evidence type="ECO:0000256" key="1">
    <source>
        <dbReference type="ARBA" id="ARBA00004651"/>
    </source>
</evidence>
<dbReference type="GO" id="GO:0055085">
    <property type="term" value="P:transmembrane transport"/>
    <property type="evidence" value="ECO:0007669"/>
    <property type="project" value="InterPro"/>
</dbReference>
<dbReference type="InterPro" id="IPR035906">
    <property type="entry name" value="MetI-like_sf"/>
</dbReference>
<reference evidence="9 10" key="1">
    <citation type="submission" date="2018-02" db="EMBL/GenBank/DDBJ databases">
        <title>Mycoplasma marinum and Mycoplasma todarodis sp. nov., moderately halophilic and psychrotolerant mycoplasmas isolated from cephalopods.</title>
        <authorList>
            <person name="Viver T."/>
        </authorList>
    </citation>
    <scope>NUCLEOTIDE SEQUENCE [LARGE SCALE GENOMIC DNA]</scope>
    <source>
        <strain evidence="9 10">PE</strain>
    </source>
</reference>
<feature type="domain" description="ABC transmembrane type-1" evidence="8">
    <location>
        <begin position="89"/>
        <end position="302"/>
    </location>
</feature>
<evidence type="ECO:0000256" key="4">
    <source>
        <dbReference type="ARBA" id="ARBA00022692"/>
    </source>
</evidence>
<organism evidence="9 10">
    <name type="scientific">Mycoplasma marinum</name>
    <dbReference type="NCBI Taxonomy" id="1937190"/>
    <lineage>
        <taxon>Bacteria</taxon>
        <taxon>Bacillati</taxon>
        <taxon>Mycoplasmatota</taxon>
        <taxon>Mollicutes</taxon>
        <taxon>Mycoplasmataceae</taxon>
        <taxon>Mycoplasma</taxon>
    </lineage>
</organism>
<dbReference type="InterPro" id="IPR000515">
    <property type="entry name" value="MetI-like"/>
</dbReference>
<feature type="transmembrane region" description="Helical" evidence="7">
    <location>
        <begin position="179"/>
        <end position="202"/>
    </location>
</feature>
<keyword evidence="2 7" id="KW-0813">Transport</keyword>
<evidence type="ECO:0000256" key="6">
    <source>
        <dbReference type="ARBA" id="ARBA00023136"/>
    </source>
</evidence>